<dbReference type="EMBL" id="JAEDAH010000013">
    <property type="protein sequence ID" value="MCA6062572.1"/>
    <property type="molecule type" value="Genomic_DNA"/>
</dbReference>
<evidence type="ECO:0008006" key="4">
    <source>
        <dbReference type="Google" id="ProtNLM"/>
    </source>
</evidence>
<evidence type="ECO:0000313" key="3">
    <source>
        <dbReference type="Proteomes" id="UP000714380"/>
    </source>
</evidence>
<keyword evidence="3" id="KW-1185">Reference proteome</keyword>
<proteinExistence type="predicted"/>
<sequence length="166" mass="18727">MMKLVILTCLLFPFTVQAEDARISADIADVKRSVLELNKDLYELEEALMSPATTRAEVYFSLLHGEFFEPLSVEVTARGIDPVHHIYTERQVSALRMGAVQPLAKMTFGPGRHNLHAVIRGVDHMGQPRELVVDENVEKSDKPLLMEIVISDNSERQSAEAELRVW</sequence>
<evidence type="ECO:0000313" key="2">
    <source>
        <dbReference type="EMBL" id="MCA6062572.1"/>
    </source>
</evidence>
<dbReference type="Proteomes" id="UP000714380">
    <property type="component" value="Unassembled WGS sequence"/>
</dbReference>
<feature type="signal peptide" evidence="1">
    <location>
        <begin position="1"/>
        <end position="18"/>
    </location>
</feature>
<reference evidence="2 3" key="1">
    <citation type="submission" date="2020-12" db="EMBL/GenBank/DDBJ databases">
        <title>Novel Thalassolituus-related marine hydrocarbonoclastic bacteria mediated algae-derived hydrocarbons mineralization in twilight zone of the northern South China Sea.</title>
        <authorList>
            <person name="Dong C."/>
        </authorList>
    </citation>
    <scope>NUCLEOTIDE SEQUENCE [LARGE SCALE GENOMIC DNA]</scope>
    <source>
        <strain evidence="2 3">IMCC1826</strain>
    </source>
</reference>
<accession>A0ABS7ZLK5</accession>
<evidence type="ECO:0000256" key="1">
    <source>
        <dbReference type="SAM" id="SignalP"/>
    </source>
</evidence>
<keyword evidence="1" id="KW-0732">Signal</keyword>
<organism evidence="2 3">
    <name type="scientific">Thalassolituus marinus</name>
    <dbReference type="NCBI Taxonomy" id="671053"/>
    <lineage>
        <taxon>Bacteria</taxon>
        <taxon>Pseudomonadati</taxon>
        <taxon>Pseudomonadota</taxon>
        <taxon>Gammaproteobacteria</taxon>
        <taxon>Oceanospirillales</taxon>
        <taxon>Oceanospirillaceae</taxon>
        <taxon>Thalassolituus</taxon>
    </lineage>
</organism>
<name>A0ABS7ZLK5_9GAMM</name>
<protein>
    <recommendedName>
        <fullName evidence="4">AraC family transcriptional regulator</fullName>
    </recommendedName>
</protein>
<comment type="caution">
    <text evidence="2">The sequence shown here is derived from an EMBL/GenBank/DDBJ whole genome shotgun (WGS) entry which is preliminary data.</text>
</comment>
<gene>
    <name evidence="2" type="ORF">I9W95_03025</name>
</gene>
<dbReference type="RefSeq" id="WP_225671714.1">
    <property type="nucleotide sequence ID" value="NZ_JAEDAH010000013.1"/>
</dbReference>
<feature type="chain" id="PRO_5046938309" description="AraC family transcriptional regulator" evidence="1">
    <location>
        <begin position="19"/>
        <end position="166"/>
    </location>
</feature>